<dbReference type="InterPro" id="IPR018247">
    <property type="entry name" value="EF_Hand_1_Ca_BS"/>
</dbReference>
<keyword evidence="6" id="KW-1185">Reference proteome</keyword>
<dbReference type="InterPro" id="IPR002048">
    <property type="entry name" value="EF_hand_dom"/>
</dbReference>
<gene>
    <name evidence="5" type="ORF">IMG5_117610</name>
</gene>
<evidence type="ECO:0000256" key="3">
    <source>
        <dbReference type="ARBA" id="ARBA00022837"/>
    </source>
</evidence>
<dbReference type="Proteomes" id="UP000008983">
    <property type="component" value="Unassembled WGS sequence"/>
</dbReference>
<keyword evidence="1" id="KW-0479">Metal-binding</keyword>
<dbReference type="AlphaFoldDB" id="G0QUJ8"/>
<dbReference type="eggNOG" id="KOG0027">
    <property type="taxonomic scope" value="Eukaryota"/>
</dbReference>
<evidence type="ECO:0000313" key="6">
    <source>
        <dbReference type="Proteomes" id="UP000008983"/>
    </source>
</evidence>
<dbReference type="InParanoid" id="G0QUJ8"/>
<dbReference type="OrthoDB" id="311026at2759"/>
<evidence type="ECO:0000256" key="2">
    <source>
        <dbReference type="ARBA" id="ARBA00022737"/>
    </source>
</evidence>
<keyword evidence="3" id="KW-0106">Calcium</keyword>
<evidence type="ECO:0000259" key="4">
    <source>
        <dbReference type="PROSITE" id="PS50222"/>
    </source>
</evidence>
<sequence length="578" mass="68295">MSLRIQLRLASVLQSLAEGEQKTEVIRQVLAEQSSFEPYAAFCRLDLGKKGFILASDIQEFFQDNNLYVSHKEAIKLINELTTSLDRRLSYSNFAEAILPHEDRRLKQLANFRESYYLQDGEPLPYEAEWALARVLEQEIKNIRKTDGLKQSLQDLFDFNKLECFNCIDKKRLGYIDIQSIDEFMIQCNMTLNEDQLVALFRKIGSKSNITYSQFAEIITLNDFPSYKVKEYIPQQSINKSYSNYSNQKQNYLNSTFYTPSKSSKKKFEDELKDQQYYNYLQRSASLERLKNSMKYSRSQRYQSPLRYSSQSKRVNVQSRLQYNTDKQYKQHLFSSQLKCQQSPLKQHEEEQLVKALKQQVLIDKDVEELKNQIALRSDFKIEDAFRIIDQKGNGYVSKLEFEVALNDIGIFPTKNELYLFFQRYDKDNDGLLQYSDFNDLITPANSEYAYLFKRREPLYCDPENGLFNFSVETRRLFQKLMNKILQSEVEAELIRQQLNRRPFFSIQNAFQAIDSLDSGFITLQDFKQILNEYGIFATRDDLNNLVKRYDKNEDSKVTYREFVKELLPKSPVKYAQY</sequence>
<dbReference type="SUPFAM" id="SSF47473">
    <property type="entry name" value="EF-hand"/>
    <property type="match status" value="2"/>
</dbReference>
<dbReference type="PROSITE" id="PS50222">
    <property type="entry name" value="EF_HAND_2"/>
    <property type="match status" value="3"/>
</dbReference>
<name>G0QUJ8_ICHMU</name>
<dbReference type="SMART" id="SM00054">
    <property type="entry name" value="EFh"/>
    <property type="match status" value="3"/>
</dbReference>
<dbReference type="OMA" id="FFELYNV"/>
<feature type="domain" description="EF-hand" evidence="4">
    <location>
        <begin position="413"/>
        <end position="448"/>
    </location>
</feature>
<dbReference type="PANTHER" id="PTHR34524">
    <property type="entry name" value="CALCYPHOSIN"/>
    <property type="match status" value="1"/>
</dbReference>
<dbReference type="GeneID" id="14907251"/>
<dbReference type="EMBL" id="GL983915">
    <property type="protein sequence ID" value="EGR31118.1"/>
    <property type="molecule type" value="Genomic_DNA"/>
</dbReference>
<organism evidence="5 6">
    <name type="scientific">Ichthyophthirius multifiliis</name>
    <name type="common">White spot disease agent</name>
    <name type="synonym">Ich</name>
    <dbReference type="NCBI Taxonomy" id="5932"/>
    <lineage>
        <taxon>Eukaryota</taxon>
        <taxon>Sar</taxon>
        <taxon>Alveolata</taxon>
        <taxon>Ciliophora</taxon>
        <taxon>Intramacronucleata</taxon>
        <taxon>Oligohymenophorea</taxon>
        <taxon>Hymenostomatida</taxon>
        <taxon>Ophryoglenina</taxon>
        <taxon>Ichthyophthirius</taxon>
    </lineage>
</organism>
<dbReference type="RefSeq" id="XP_004034604.1">
    <property type="nucleotide sequence ID" value="XM_004034556.1"/>
</dbReference>
<dbReference type="CDD" id="cd00051">
    <property type="entry name" value="EFh"/>
    <property type="match status" value="2"/>
</dbReference>
<evidence type="ECO:0000313" key="5">
    <source>
        <dbReference type="EMBL" id="EGR31118.1"/>
    </source>
</evidence>
<feature type="domain" description="EF-hand" evidence="4">
    <location>
        <begin position="502"/>
        <end position="537"/>
    </location>
</feature>
<dbReference type="Pfam" id="PF13499">
    <property type="entry name" value="EF-hand_7"/>
    <property type="match status" value="2"/>
</dbReference>
<evidence type="ECO:0000256" key="1">
    <source>
        <dbReference type="ARBA" id="ARBA00022723"/>
    </source>
</evidence>
<dbReference type="STRING" id="857967.G0QUJ8"/>
<proteinExistence type="predicted"/>
<keyword evidence="2" id="KW-0677">Repeat</keyword>
<dbReference type="InterPro" id="IPR011992">
    <property type="entry name" value="EF-hand-dom_pair"/>
</dbReference>
<protein>
    <recommendedName>
        <fullName evidence="4">EF-hand domain-containing protein</fullName>
    </recommendedName>
</protein>
<dbReference type="GO" id="GO:0005509">
    <property type="term" value="F:calcium ion binding"/>
    <property type="evidence" value="ECO:0007669"/>
    <property type="project" value="InterPro"/>
</dbReference>
<accession>G0QUJ8</accession>
<dbReference type="InterPro" id="IPR051581">
    <property type="entry name" value="Ca-bind"/>
</dbReference>
<feature type="domain" description="EF-hand" evidence="4">
    <location>
        <begin position="377"/>
        <end position="412"/>
    </location>
</feature>
<dbReference type="Gene3D" id="1.10.238.10">
    <property type="entry name" value="EF-hand"/>
    <property type="match status" value="4"/>
</dbReference>
<reference evidence="5 6" key="1">
    <citation type="submission" date="2011-07" db="EMBL/GenBank/DDBJ databases">
        <authorList>
            <person name="Coyne R."/>
            <person name="Brami D."/>
            <person name="Johnson J."/>
            <person name="Hostetler J."/>
            <person name="Hannick L."/>
            <person name="Clark T."/>
            <person name="Cassidy-Hanley D."/>
            <person name="Inman J."/>
        </authorList>
    </citation>
    <scope>NUCLEOTIDE SEQUENCE [LARGE SCALE GENOMIC DNA]</scope>
    <source>
        <strain evidence="5 6">G5</strain>
    </source>
</reference>
<dbReference type="PANTHER" id="PTHR34524:SF6">
    <property type="entry name" value="CALCYPHOSINE LIKE"/>
    <property type="match status" value="1"/>
</dbReference>
<dbReference type="PROSITE" id="PS00018">
    <property type="entry name" value="EF_HAND_1"/>
    <property type="match status" value="1"/>
</dbReference>